<name>A0A1F6GZ70_9PROT</name>
<dbReference type="EMBL" id="MFNF01000016">
    <property type="protein sequence ID" value="OGH03445.1"/>
    <property type="molecule type" value="Genomic_DNA"/>
</dbReference>
<comment type="caution">
    <text evidence="1">The sequence shown here is derived from an EMBL/GenBank/DDBJ whole genome shotgun (WGS) entry which is preliminary data.</text>
</comment>
<protein>
    <submittedName>
        <fullName evidence="1">Uncharacterized protein</fullName>
    </submittedName>
</protein>
<gene>
    <name evidence="1" type="ORF">A2557_01685</name>
</gene>
<dbReference type="Proteomes" id="UP000177583">
    <property type="component" value="Unassembled WGS sequence"/>
</dbReference>
<evidence type="ECO:0000313" key="1">
    <source>
        <dbReference type="EMBL" id="OGH03445.1"/>
    </source>
</evidence>
<accession>A0A1F6GZ70</accession>
<reference evidence="1 2" key="1">
    <citation type="journal article" date="2016" name="Nat. Commun.">
        <title>Thousands of microbial genomes shed light on interconnected biogeochemical processes in an aquifer system.</title>
        <authorList>
            <person name="Anantharaman K."/>
            <person name="Brown C.T."/>
            <person name="Hug L.A."/>
            <person name="Sharon I."/>
            <person name="Castelle C.J."/>
            <person name="Probst A.J."/>
            <person name="Thomas B.C."/>
            <person name="Singh A."/>
            <person name="Wilkins M.J."/>
            <person name="Karaoz U."/>
            <person name="Brodie E.L."/>
            <person name="Williams K.H."/>
            <person name="Hubbard S.S."/>
            <person name="Banfield J.F."/>
        </authorList>
    </citation>
    <scope>NUCLEOTIDE SEQUENCE [LARGE SCALE GENOMIC DNA]</scope>
</reference>
<evidence type="ECO:0000313" key="2">
    <source>
        <dbReference type="Proteomes" id="UP000177583"/>
    </source>
</evidence>
<proteinExistence type="predicted"/>
<organism evidence="1 2">
    <name type="scientific">Candidatus Lambdaproteobacteria bacterium RIFOXYD2_FULL_56_26</name>
    <dbReference type="NCBI Taxonomy" id="1817773"/>
    <lineage>
        <taxon>Bacteria</taxon>
        <taxon>Pseudomonadati</taxon>
        <taxon>Pseudomonadota</taxon>
        <taxon>Candidatus Lambdaproteobacteria</taxon>
    </lineage>
</organism>
<dbReference type="AlphaFoldDB" id="A0A1F6GZ70"/>
<sequence length="257" mass="27653">MGVGPGTGATLFWPHPFSLKKMKLLLTLPLFSLLLAPSLWAEEFRSKNPVQIQWIAPQSSAKGTTQYGFGAELGYHLNPSFYLGVLGVQATAGTNTLGSGMVLGIPITGQPNLESNRFTYDPSQAVELRYSPVDPGVYLSVGYLSLGAQEENYVYKKQSRVVGNGTYATDLTTQIKRDSMQAPGLGVGFTHVFANGFSFTIGGLVAVGKRTKTIVVAAPNPDSPVSDADMALLKNDIQQTEDFTPNLLYHAGLGWNF</sequence>